<sequence length="1122" mass="121812">MALAVDQSTAADASRLNNIGVALMNQQLTEKALAKFEAAHTADPSAVVPVVNKGIALLYLQKIPDAEEALKQAAAADPNNARTWYALGLTHLNGGNPKLAIDDLQHVVKIDPNDADAHYFMGSFYLSLNDYAHAKQEYEAALTLNPIHASAHFGLARALQRMGDVSASREHLKRFQELTENKISSPLSAAYGEQGRYATVENMLAPPVKPGPMIPVTLVAEAITGPISPAPESTSVPRGSGACLFDINSSSSKELILLGSGERAIRIYEIDASGKFTETPAAPMGLRTSGQAIACAVGDYDSDGLPDLAIAFSDRVALFHNLGKGRFEDVTKAVGIQQLNKPAGVLFLDFDHDGDVDLFVTGAATNSAAGPSVLWRNNGNSTFTEWTGLTGLSGKESTAGATLSDINNDRAIDLVVTGADSSPAIYLNQREGKFKPMSLYSDATLSPTRGAAVFDFNKDGWMDIAVTHAGAPGISLWRNVDGKAFERVPLPIKDATAAWGLTAIDIDNDGWIDLAAIVQSSTGPGLRIFRNRGPEGFEDVSAAVGATKLNLSNPRTLIAADVDGDGAADLIVTEADGSATVLKNVGGNKNHSLRIALTGLADNKTAIGTKVEVFANGQEQKFEATGGAGYLSQGPTDILAGLGQTEQVDVVRMLWPTGVPQDEIDISAAKPLALKELDRRGSSCPVLFAWDGKKYQFISDVIGAAVVGHWVSPAATNQADPDEWIKVDGSQLKPRNGYLSLRFGELMEEINFVDQLRLVAIDHPENTDAYPDERFLSEPPFASGKAVVASAKTRPVAGAWDDRGHDVLALIAKRDHQYVRDFDNLSYAGYANMHTLTLDVGKWTPDNPIRLFMHGFIEYFSASSMYAAWQAGLEPIPPYVEAQMPDGSWKRIVDDMGFPAGLPRTIVVDLTGKLPAGATKIRIATNLQIYWDQVLVDNGPENAMQTRETELPLSVAHLAFRGYPQQIDGATPGDLHYDYEKISETGPFQWQRGPYTHYGNVTQLLDKPDNKYVIFGSGEEIDAEFSAETLPALPAHWKRDYFFYANGFVKDMDFYEILPFTVAQMPFHEESTYPYPATEHYPENADTLQYLLNWDERFETGNRSQRFQFDYKPTVSQPITEP</sequence>
<dbReference type="InterPro" id="IPR011519">
    <property type="entry name" value="UnbV_ASPIC"/>
</dbReference>
<comment type="caution">
    <text evidence="4">The sequence shown here is derived from an EMBL/GenBank/DDBJ whole genome shotgun (WGS) entry which is preliminary data.</text>
</comment>
<dbReference type="InterPro" id="IPR019734">
    <property type="entry name" value="TPR_rpt"/>
</dbReference>
<dbReference type="EMBL" id="JACHEK010000005">
    <property type="protein sequence ID" value="MBB6144823.1"/>
    <property type="molecule type" value="Genomic_DNA"/>
</dbReference>
<dbReference type="InterPro" id="IPR027039">
    <property type="entry name" value="Crtac1"/>
</dbReference>
<dbReference type="PANTHER" id="PTHR16026:SF0">
    <property type="entry name" value="CARTILAGE ACIDIC PROTEIN 1"/>
    <property type="match status" value="1"/>
</dbReference>
<dbReference type="PANTHER" id="PTHR16026">
    <property type="entry name" value="CARTILAGE ACIDIC PROTEIN 1"/>
    <property type="match status" value="1"/>
</dbReference>
<dbReference type="InterPro" id="IPR011990">
    <property type="entry name" value="TPR-like_helical_dom_sf"/>
</dbReference>
<name>A0A841JTT9_9BACT</name>
<evidence type="ECO:0000313" key="5">
    <source>
        <dbReference type="Proteomes" id="UP000538666"/>
    </source>
</evidence>
<evidence type="ECO:0000256" key="2">
    <source>
        <dbReference type="PROSITE-ProRule" id="PRU00339"/>
    </source>
</evidence>
<reference evidence="4 5" key="1">
    <citation type="submission" date="2020-08" db="EMBL/GenBank/DDBJ databases">
        <title>Genomic Encyclopedia of Type Strains, Phase IV (KMG-IV): sequencing the most valuable type-strain genomes for metagenomic binning, comparative biology and taxonomic classification.</title>
        <authorList>
            <person name="Goeker M."/>
        </authorList>
    </citation>
    <scope>NUCLEOTIDE SEQUENCE [LARGE SCALE GENOMIC DNA]</scope>
    <source>
        <strain evidence="4 5">DSM 103733</strain>
    </source>
</reference>
<dbReference type="Pfam" id="PF13517">
    <property type="entry name" value="FG-GAP_3"/>
    <property type="match status" value="3"/>
</dbReference>
<proteinExistence type="predicted"/>
<feature type="domain" description="ASPIC/UnbV" evidence="3">
    <location>
        <begin position="606"/>
        <end position="663"/>
    </location>
</feature>
<dbReference type="AlphaFoldDB" id="A0A841JTT9"/>
<evidence type="ECO:0000256" key="1">
    <source>
        <dbReference type="ARBA" id="ARBA00022729"/>
    </source>
</evidence>
<dbReference type="Pfam" id="PF07593">
    <property type="entry name" value="UnbV_ASPIC"/>
    <property type="match status" value="1"/>
</dbReference>
<dbReference type="InterPro" id="IPR028994">
    <property type="entry name" value="Integrin_alpha_N"/>
</dbReference>
<gene>
    <name evidence="4" type="ORF">HNQ77_002779</name>
</gene>
<dbReference type="SUPFAM" id="SSF69318">
    <property type="entry name" value="Integrin alpha N-terminal domain"/>
    <property type="match status" value="1"/>
</dbReference>
<dbReference type="Gene3D" id="1.25.40.10">
    <property type="entry name" value="Tetratricopeptide repeat domain"/>
    <property type="match status" value="1"/>
</dbReference>
<dbReference type="SUPFAM" id="SSF48452">
    <property type="entry name" value="TPR-like"/>
    <property type="match status" value="1"/>
</dbReference>
<organism evidence="4 5">
    <name type="scientific">Silvibacterium bohemicum</name>
    <dbReference type="NCBI Taxonomy" id="1577686"/>
    <lineage>
        <taxon>Bacteria</taxon>
        <taxon>Pseudomonadati</taxon>
        <taxon>Acidobacteriota</taxon>
        <taxon>Terriglobia</taxon>
        <taxon>Terriglobales</taxon>
        <taxon>Acidobacteriaceae</taxon>
        <taxon>Silvibacterium</taxon>
    </lineage>
</organism>
<accession>A0A841JTT9</accession>
<feature type="repeat" description="TPR" evidence="2">
    <location>
        <begin position="115"/>
        <end position="148"/>
    </location>
</feature>
<protein>
    <submittedName>
        <fullName evidence="4">Cytochrome c-type biogenesis protein CcmH/NrfG</fullName>
    </submittedName>
</protein>
<dbReference type="InterPro" id="IPR013517">
    <property type="entry name" value="FG-GAP"/>
</dbReference>
<evidence type="ECO:0000259" key="3">
    <source>
        <dbReference type="Pfam" id="PF07593"/>
    </source>
</evidence>
<keyword evidence="2" id="KW-0802">TPR repeat</keyword>
<dbReference type="Proteomes" id="UP000538666">
    <property type="component" value="Unassembled WGS sequence"/>
</dbReference>
<feature type="repeat" description="TPR" evidence="2">
    <location>
        <begin position="81"/>
        <end position="114"/>
    </location>
</feature>
<dbReference type="PROSITE" id="PS50293">
    <property type="entry name" value="TPR_REGION"/>
    <property type="match status" value="1"/>
</dbReference>
<dbReference type="PROSITE" id="PS50005">
    <property type="entry name" value="TPR"/>
    <property type="match status" value="2"/>
</dbReference>
<keyword evidence="5" id="KW-1185">Reference proteome</keyword>
<keyword evidence="1" id="KW-0732">Signal</keyword>
<dbReference type="Pfam" id="PF13432">
    <property type="entry name" value="TPR_16"/>
    <property type="match status" value="1"/>
</dbReference>
<dbReference type="Gene3D" id="2.130.10.130">
    <property type="entry name" value="Integrin alpha, N-terminal"/>
    <property type="match status" value="2"/>
</dbReference>
<dbReference type="SMART" id="SM00028">
    <property type="entry name" value="TPR"/>
    <property type="match status" value="5"/>
</dbReference>
<evidence type="ECO:0000313" key="4">
    <source>
        <dbReference type="EMBL" id="MBB6144823.1"/>
    </source>
</evidence>
<dbReference type="Pfam" id="PF14559">
    <property type="entry name" value="TPR_19"/>
    <property type="match status" value="1"/>
</dbReference>